<dbReference type="AlphaFoldDB" id="A0A1G5YZK6"/>
<sequence>MLKRFTLYLFIFLLFGVACEENIETPNLDLELEYQPLEIGKFWIYGVDETIFFGENDSETEQYFYRDRIRSRYLNEQNEFNYIVERSKSQNRSNWVFELEYTMIHRNKVLLRTINNQPLVALVFPPILGKNWNGKIYQAEGKDEFEIVDAGVGNLPGFEGVPLVRVNQENLDDKITIRDVRYEIFGKEIGLLEKYDEVLTYCSRNDCLGKQLIDSGKKTHLKLLEYGKN</sequence>
<dbReference type="Proteomes" id="UP000198756">
    <property type="component" value="Unassembled WGS sequence"/>
</dbReference>
<gene>
    <name evidence="1" type="ORF">SAMN03080617_03020</name>
</gene>
<protein>
    <recommendedName>
        <fullName evidence="3">Lipoprotein</fullName>
    </recommendedName>
</protein>
<keyword evidence="2" id="KW-1185">Reference proteome</keyword>
<dbReference type="PROSITE" id="PS51257">
    <property type="entry name" value="PROKAR_LIPOPROTEIN"/>
    <property type="match status" value="1"/>
</dbReference>
<proteinExistence type="predicted"/>
<name>A0A1G5YZK6_9BACT</name>
<reference evidence="2" key="1">
    <citation type="submission" date="2016-10" db="EMBL/GenBank/DDBJ databases">
        <authorList>
            <person name="Varghese N."/>
            <person name="Submissions S."/>
        </authorList>
    </citation>
    <scope>NUCLEOTIDE SEQUENCE [LARGE SCALE GENOMIC DNA]</scope>
    <source>
        <strain evidence="2">DSM 22703</strain>
    </source>
</reference>
<accession>A0A1G5YZK6</accession>
<evidence type="ECO:0000313" key="2">
    <source>
        <dbReference type="Proteomes" id="UP000198756"/>
    </source>
</evidence>
<dbReference type="OrthoDB" id="1467525at2"/>
<dbReference type="EMBL" id="FMXE01000023">
    <property type="protein sequence ID" value="SDA87936.1"/>
    <property type="molecule type" value="Genomic_DNA"/>
</dbReference>
<dbReference type="STRING" id="279824.SAMN03080617_03020"/>
<evidence type="ECO:0000313" key="1">
    <source>
        <dbReference type="EMBL" id="SDA87936.1"/>
    </source>
</evidence>
<dbReference type="RefSeq" id="WP_092731413.1">
    <property type="nucleotide sequence ID" value="NZ_FMXE01000023.1"/>
</dbReference>
<evidence type="ECO:0008006" key="3">
    <source>
        <dbReference type="Google" id="ProtNLM"/>
    </source>
</evidence>
<organism evidence="1 2">
    <name type="scientific">Algoriphagus alkaliphilus</name>
    <dbReference type="NCBI Taxonomy" id="279824"/>
    <lineage>
        <taxon>Bacteria</taxon>
        <taxon>Pseudomonadati</taxon>
        <taxon>Bacteroidota</taxon>
        <taxon>Cytophagia</taxon>
        <taxon>Cytophagales</taxon>
        <taxon>Cyclobacteriaceae</taxon>
        <taxon>Algoriphagus</taxon>
    </lineage>
</organism>